<organism evidence="1 2">
    <name type="scientific">Anditalea andensis</name>
    <dbReference type="NCBI Taxonomy" id="1048983"/>
    <lineage>
        <taxon>Bacteria</taxon>
        <taxon>Pseudomonadati</taxon>
        <taxon>Bacteroidota</taxon>
        <taxon>Cytophagia</taxon>
        <taxon>Cytophagales</taxon>
        <taxon>Cytophagaceae</taxon>
        <taxon>Anditalea</taxon>
    </lineage>
</organism>
<dbReference type="RefSeq" id="WP_035071847.1">
    <property type="nucleotide sequence ID" value="NZ_JMIH01000014.1"/>
</dbReference>
<protein>
    <submittedName>
        <fullName evidence="1">Uncharacterized protein</fullName>
    </submittedName>
</protein>
<name>A0A074L213_9BACT</name>
<keyword evidence="2" id="KW-1185">Reference proteome</keyword>
<dbReference type="AlphaFoldDB" id="A0A074L213"/>
<dbReference type="Proteomes" id="UP000027821">
    <property type="component" value="Unassembled WGS sequence"/>
</dbReference>
<sequence>MKSFTQKDKEDALRQLQAEWDSFRPPTEIDERIFYYFCEGKDTNGIIKAIQGDFDLKECYATKCWWYSTHKSDLRETGKRIGMNFKCGPCTESCIPYKFKE</sequence>
<evidence type="ECO:0000313" key="1">
    <source>
        <dbReference type="EMBL" id="KEO75189.1"/>
    </source>
</evidence>
<dbReference type="OrthoDB" id="827055at2"/>
<reference evidence="1 2" key="1">
    <citation type="submission" date="2014-04" db="EMBL/GenBank/DDBJ databases">
        <title>Characterization and application of a salt tolerant electro-active bacterium.</title>
        <authorList>
            <person name="Yang L."/>
            <person name="Wei S."/>
            <person name="Tay Q.X.M."/>
        </authorList>
    </citation>
    <scope>NUCLEOTIDE SEQUENCE [LARGE SCALE GENOMIC DNA]</scope>
    <source>
        <strain evidence="1 2">LY1</strain>
    </source>
</reference>
<dbReference type="eggNOG" id="ENOG502ZFBM">
    <property type="taxonomic scope" value="Bacteria"/>
</dbReference>
<comment type="caution">
    <text evidence="1">The sequence shown here is derived from an EMBL/GenBank/DDBJ whole genome shotgun (WGS) entry which is preliminary data.</text>
</comment>
<dbReference type="EMBL" id="JMIH01000014">
    <property type="protein sequence ID" value="KEO75189.1"/>
    <property type="molecule type" value="Genomic_DNA"/>
</dbReference>
<evidence type="ECO:0000313" key="2">
    <source>
        <dbReference type="Proteomes" id="UP000027821"/>
    </source>
</evidence>
<accession>A0A074L213</accession>
<gene>
    <name evidence="1" type="ORF">EL17_05850</name>
</gene>
<proteinExistence type="predicted"/>